<dbReference type="GO" id="GO:0016020">
    <property type="term" value="C:membrane"/>
    <property type="evidence" value="ECO:0007669"/>
    <property type="project" value="GOC"/>
</dbReference>
<dbReference type="EMBL" id="CAFABE010000106">
    <property type="protein sequence ID" value="CAB4834014.1"/>
    <property type="molecule type" value="Genomic_DNA"/>
</dbReference>
<evidence type="ECO:0000256" key="2">
    <source>
        <dbReference type="ARBA" id="ARBA00022692"/>
    </source>
</evidence>
<proteinExistence type="predicted"/>
<dbReference type="PANTHER" id="PTHR21624:SF1">
    <property type="entry name" value="ALKYLGLYCEROL MONOOXYGENASE"/>
    <property type="match status" value="1"/>
</dbReference>
<feature type="transmembrane region" description="Helical" evidence="7">
    <location>
        <begin position="154"/>
        <end position="173"/>
    </location>
</feature>
<evidence type="ECO:0000313" key="9">
    <source>
        <dbReference type="EMBL" id="CAB4834014.1"/>
    </source>
</evidence>
<dbReference type="PANTHER" id="PTHR21624">
    <property type="entry name" value="STEROL DESATURASE-RELATED PROTEIN"/>
    <property type="match status" value="1"/>
</dbReference>
<organism evidence="11">
    <name type="scientific">freshwater metagenome</name>
    <dbReference type="NCBI Taxonomy" id="449393"/>
    <lineage>
        <taxon>unclassified sequences</taxon>
        <taxon>metagenomes</taxon>
        <taxon>ecological metagenomes</taxon>
    </lineage>
</organism>
<protein>
    <submittedName>
        <fullName evidence="11">Unannotated protein</fullName>
    </submittedName>
</protein>
<keyword evidence="5" id="KW-0443">Lipid metabolism</keyword>
<feature type="transmembrane region" description="Helical" evidence="7">
    <location>
        <begin position="73"/>
        <end position="97"/>
    </location>
</feature>
<accession>A0A6J7RMA0</accession>
<evidence type="ECO:0000256" key="4">
    <source>
        <dbReference type="ARBA" id="ARBA00023002"/>
    </source>
</evidence>
<dbReference type="AlphaFoldDB" id="A0A6J7RMA0"/>
<feature type="transmembrane region" description="Helical" evidence="7">
    <location>
        <begin position="27"/>
        <end position="53"/>
    </location>
</feature>
<keyword evidence="3 7" id="KW-1133">Transmembrane helix</keyword>
<dbReference type="EMBL" id="CAFBLT010000001">
    <property type="protein sequence ID" value="CAB4862712.1"/>
    <property type="molecule type" value="Genomic_DNA"/>
</dbReference>
<evidence type="ECO:0000256" key="6">
    <source>
        <dbReference type="ARBA" id="ARBA00023136"/>
    </source>
</evidence>
<feature type="transmembrane region" description="Helical" evidence="7">
    <location>
        <begin position="117"/>
        <end position="142"/>
    </location>
</feature>
<keyword evidence="4" id="KW-0560">Oxidoreductase</keyword>
<comment type="subcellular location">
    <subcellularLocation>
        <location evidence="1">Endomembrane system</location>
        <topology evidence="1">Multi-pass membrane protein</topology>
    </subcellularLocation>
</comment>
<evidence type="ECO:0000256" key="5">
    <source>
        <dbReference type="ARBA" id="ARBA00023098"/>
    </source>
</evidence>
<keyword evidence="6 7" id="KW-0472">Membrane</keyword>
<evidence type="ECO:0000256" key="1">
    <source>
        <dbReference type="ARBA" id="ARBA00004127"/>
    </source>
</evidence>
<feature type="transmembrane region" description="Helical" evidence="7">
    <location>
        <begin position="207"/>
        <end position="226"/>
    </location>
</feature>
<evidence type="ECO:0000256" key="3">
    <source>
        <dbReference type="ARBA" id="ARBA00022989"/>
    </source>
</evidence>
<evidence type="ECO:0000313" key="11">
    <source>
        <dbReference type="EMBL" id="CAB5030063.1"/>
    </source>
</evidence>
<gene>
    <name evidence="9" type="ORF">UFOPK3164_01563</name>
    <name evidence="10" type="ORF">UFOPK3427_00289</name>
    <name evidence="11" type="ORF">UFOPK4112_01546</name>
</gene>
<dbReference type="Pfam" id="PF04116">
    <property type="entry name" value="FA_hydroxylase"/>
    <property type="match status" value="1"/>
</dbReference>
<dbReference type="GO" id="GO:0005783">
    <property type="term" value="C:endoplasmic reticulum"/>
    <property type="evidence" value="ECO:0007669"/>
    <property type="project" value="TreeGrafter"/>
</dbReference>
<dbReference type="GO" id="GO:0050479">
    <property type="term" value="F:glyceryl-ether monooxygenase activity"/>
    <property type="evidence" value="ECO:0007669"/>
    <property type="project" value="TreeGrafter"/>
</dbReference>
<dbReference type="EMBL" id="CAFBPM010000019">
    <property type="protein sequence ID" value="CAB5030063.1"/>
    <property type="molecule type" value="Genomic_DNA"/>
</dbReference>
<keyword evidence="2 7" id="KW-0812">Transmembrane</keyword>
<dbReference type="GO" id="GO:0008610">
    <property type="term" value="P:lipid biosynthetic process"/>
    <property type="evidence" value="ECO:0007669"/>
    <property type="project" value="InterPro"/>
</dbReference>
<reference evidence="11" key="1">
    <citation type="submission" date="2020-05" db="EMBL/GenBank/DDBJ databases">
        <authorList>
            <person name="Chiriac C."/>
            <person name="Salcher M."/>
            <person name="Ghai R."/>
            <person name="Kavagutti S V."/>
        </authorList>
    </citation>
    <scope>NUCLEOTIDE SEQUENCE</scope>
</reference>
<dbReference type="InterPro" id="IPR051689">
    <property type="entry name" value="Sterol_desaturase/TMEM195"/>
</dbReference>
<evidence type="ECO:0000313" key="10">
    <source>
        <dbReference type="EMBL" id="CAB4862712.1"/>
    </source>
</evidence>
<dbReference type="GO" id="GO:0006643">
    <property type="term" value="P:membrane lipid metabolic process"/>
    <property type="evidence" value="ECO:0007669"/>
    <property type="project" value="TreeGrafter"/>
</dbReference>
<dbReference type="GO" id="GO:0005506">
    <property type="term" value="F:iron ion binding"/>
    <property type="evidence" value="ECO:0007669"/>
    <property type="project" value="InterPro"/>
</dbReference>
<evidence type="ECO:0000256" key="7">
    <source>
        <dbReference type="SAM" id="Phobius"/>
    </source>
</evidence>
<sequence length="363" mass="40281">MTVIESRYETLSDQERSHRSVAQPNQLSTLASATVAFCLAGLLGVWVAIFLQVGPRAVPTFLKAAVVTSAFDSWLALVFNPFYWGVLVVLAIVQCLWPAQRRERMLSRGFVEDATWFFASTVFSVSVVAGLLSILHAGFLFVSGGWSLSLTPWLGVWGVAMLAFVLSDGLAWLSHWTHHHVPRLWYFHAVHHSQTSMNVLSDSRQHIVETLISATIVYIPGVMLGLSSPQAMKLAFGAVCFSAFIHSNIRTNLGPLRFLFISPQAHRVHHSVEEAHFNSNYGTVFSFWDALFRTRHTDQRSYPETGIADDAFPHGNSRNPLALVSMWGRQTLYPFGLVVSKRVNYAGNTVGVAPSAEVNEHAQ</sequence>
<name>A0A6J7RMA0_9ZZZZ</name>
<feature type="domain" description="Fatty acid hydroxylase" evidence="8">
    <location>
        <begin position="161"/>
        <end position="294"/>
    </location>
</feature>
<dbReference type="InterPro" id="IPR006694">
    <property type="entry name" value="Fatty_acid_hydroxylase"/>
</dbReference>
<evidence type="ECO:0000259" key="8">
    <source>
        <dbReference type="Pfam" id="PF04116"/>
    </source>
</evidence>